<keyword evidence="2" id="KW-1185">Reference proteome</keyword>
<dbReference type="InParanoid" id="A0A167Q345"/>
<accession>A0A167Q345</accession>
<evidence type="ECO:0000313" key="1">
    <source>
        <dbReference type="EMBL" id="OAD78984.1"/>
    </source>
</evidence>
<organism evidence="1 2">
    <name type="scientific">Phycomyces blakesleeanus (strain ATCC 8743b / DSM 1359 / FGSC 10004 / NBRC 33097 / NRRL 1555)</name>
    <dbReference type="NCBI Taxonomy" id="763407"/>
    <lineage>
        <taxon>Eukaryota</taxon>
        <taxon>Fungi</taxon>
        <taxon>Fungi incertae sedis</taxon>
        <taxon>Mucoromycota</taxon>
        <taxon>Mucoromycotina</taxon>
        <taxon>Mucoromycetes</taxon>
        <taxon>Mucorales</taxon>
        <taxon>Phycomycetaceae</taxon>
        <taxon>Phycomyces</taxon>
    </lineage>
</organism>
<name>A0A167Q345_PHYB8</name>
<dbReference type="EMBL" id="KV440973">
    <property type="protein sequence ID" value="OAD78984.1"/>
    <property type="molecule type" value="Genomic_DNA"/>
</dbReference>
<protein>
    <submittedName>
        <fullName evidence="1">Uncharacterized protein</fullName>
    </submittedName>
</protein>
<gene>
    <name evidence="1" type="ORF">PHYBLDRAFT_62247</name>
</gene>
<proteinExistence type="predicted"/>
<evidence type="ECO:0000313" key="2">
    <source>
        <dbReference type="Proteomes" id="UP000077315"/>
    </source>
</evidence>
<dbReference type="AlphaFoldDB" id="A0A167Q345"/>
<sequence>MTMLNTTNNHSIFNSCMIILNEILYVSRFLNQSYTVLSLSIGHFSGCAQHLGLAIKNTISIASYAEDYKEFLSLKCNAILLDILLFTGLLTTSMKAAHEATNWSHQKQRLKSPPFSRQKLKKSRHAKILSEWV</sequence>
<dbReference type="GeneID" id="29001847"/>
<dbReference type="VEuPathDB" id="FungiDB:PHYBLDRAFT_62247"/>
<dbReference type="RefSeq" id="XP_018297024.1">
    <property type="nucleotide sequence ID" value="XM_018440941.1"/>
</dbReference>
<dbReference type="Proteomes" id="UP000077315">
    <property type="component" value="Unassembled WGS sequence"/>
</dbReference>
<reference evidence="2" key="1">
    <citation type="submission" date="2015-06" db="EMBL/GenBank/DDBJ databases">
        <title>Expansion of signal transduction pathways in fungi by whole-genome duplication.</title>
        <authorList>
            <consortium name="DOE Joint Genome Institute"/>
            <person name="Corrochano L.M."/>
            <person name="Kuo A."/>
            <person name="Marcet-Houben M."/>
            <person name="Polaino S."/>
            <person name="Salamov A."/>
            <person name="Villalobos J.M."/>
            <person name="Alvarez M.I."/>
            <person name="Avalos J."/>
            <person name="Benito E.P."/>
            <person name="Benoit I."/>
            <person name="Burger G."/>
            <person name="Camino L.P."/>
            <person name="Canovas D."/>
            <person name="Cerda-Olmedo E."/>
            <person name="Cheng J.-F."/>
            <person name="Dominguez A."/>
            <person name="Elias M."/>
            <person name="Eslava A.P."/>
            <person name="Glaser F."/>
            <person name="Grimwood J."/>
            <person name="Gutierrez G."/>
            <person name="Heitman J."/>
            <person name="Henrissat B."/>
            <person name="Iturriaga E.A."/>
            <person name="Lang B.F."/>
            <person name="Lavin J.L."/>
            <person name="Lee S."/>
            <person name="Li W."/>
            <person name="Lindquist E."/>
            <person name="Lopez-Garcia S."/>
            <person name="Luque E.M."/>
            <person name="Marcos A.T."/>
            <person name="Martin J."/>
            <person name="McCluskey K."/>
            <person name="Medina H.R."/>
            <person name="Miralles-Duran A."/>
            <person name="Miyazaki A."/>
            <person name="Munoz-Torres E."/>
            <person name="Oguiza J.A."/>
            <person name="Ohm R."/>
            <person name="Olmedo M."/>
            <person name="Orejas M."/>
            <person name="Ortiz-Castellanos L."/>
            <person name="Pisabarro A.G."/>
            <person name="Rodriguez-Romero J."/>
            <person name="Ruiz-Herrera J."/>
            <person name="Ruiz-Vazquez R."/>
            <person name="Sanz C."/>
            <person name="Schackwitz W."/>
            <person name="Schmutz J."/>
            <person name="Shahriari M."/>
            <person name="Shelest E."/>
            <person name="Silva-Franco F."/>
            <person name="Soanes D."/>
            <person name="Syed K."/>
            <person name="Tagua V.G."/>
            <person name="Talbot N.J."/>
            <person name="Thon M."/>
            <person name="De vries R.P."/>
            <person name="Wiebenga A."/>
            <person name="Yadav J.S."/>
            <person name="Braun E.L."/>
            <person name="Baker S."/>
            <person name="Garre V."/>
            <person name="Horwitz B."/>
            <person name="Torres-Martinez S."/>
            <person name="Idnurm A."/>
            <person name="Herrera-Estrella A."/>
            <person name="Gabaldon T."/>
            <person name="Grigoriev I.V."/>
        </authorList>
    </citation>
    <scope>NUCLEOTIDE SEQUENCE [LARGE SCALE GENOMIC DNA]</scope>
    <source>
        <strain evidence="2">NRRL 1555(-)</strain>
    </source>
</reference>